<protein>
    <submittedName>
        <fullName evidence="3">NfeD family protein</fullName>
    </submittedName>
</protein>
<dbReference type="Proteomes" id="UP001061302">
    <property type="component" value="Chromosome"/>
</dbReference>
<reference evidence="3" key="1">
    <citation type="submission" date="2022-10" db="EMBL/GenBank/DDBJ databases">
        <title>Chitiniphilus purpureus sp. nov., a novel chitin-degrading bacterium isolated from crawfish pond sediment.</title>
        <authorList>
            <person name="Li K."/>
        </authorList>
    </citation>
    <scope>NUCLEOTIDE SEQUENCE</scope>
    <source>
        <strain evidence="3">CD1</strain>
    </source>
</reference>
<feature type="domain" description="NfeD-like C-terminal" evidence="2">
    <location>
        <begin position="83"/>
        <end position="135"/>
    </location>
</feature>
<gene>
    <name evidence="3" type="ORF">N8I74_13940</name>
</gene>
<keyword evidence="1" id="KW-1133">Transmembrane helix</keyword>
<evidence type="ECO:0000313" key="3">
    <source>
        <dbReference type="EMBL" id="UXY14413.1"/>
    </source>
</evidence>
<sequence>MSILTAWLVTALALAGLEMLTGTFYLLAIAIGMLFGALASWLGAPLALQFVVASLCALGAVAALRQWKRRQQPVGTDAGQSLDIGQRVSIETWLDATHARVRYRGSHWQAQLRAPLTAPLTEPLYIVAQQGNTLILDTVPPQS</sequence>
<name>A0ABY6DR74_9NEIS</name>
<proteinExistence type="predicted"/>
<keyword evidence="1" id="KW-0812">Transmembrane</keyword>
<feature type="transmembrane region" description="Helical" evidence="1">
    <location>
        <begin position="41"/>
        <end position="64"/>
    </location>
</feature>
<keyword evidence="4" id="KW-1185">Reference proteome</keyword>
<accession>A0ABY6DR74</accession>
<dbReference type="InterPro" id="IPR002810">
    <property type="entry name" value="NfeD-like_C"/>
</dbReference>
<dbReference type="RefSeq" id="WP_263123712.1">
    <property type="nucleotide sequence ID" value="NZ_CP106753.1"/>
</dbReference>
<keyword evidence="1" id="KW-0472">Membrane</keyword>
<organism evidence="3 4">
    <name type="scientific">Chitiniphilus purpureus</name>
    <dbReference type="NCBI Taxonomy" id="2981137"/>
    <lineage>
        <taxon>Bacteria</taxon>
        <taxon>Pseudomonadati</taxon>
        <taxon>Pseudomonadota</taxon>
        <taxon>Betaproteobacteria</taxon>
        <taxon>Neisseriales</taxon>
        <taxon>Chitinibacteraceae</taxon>
        <taxon>Chitiniphilus</taxon>
    </lineage>
</organism>
<dbReference type="EMBL" id="CP106753">
    <property type="protein sequence ID" value="UXY14413.1"/>
    <property type="molecule type" value="Genomic_DNA"/>
</dbReference>
<evidence type="ECO:0000313" key="4">
    <source>
        <dbReference type="Proteomes" id="UP001061302"/>
    </source>
</evidence>
<evidence type="ECO:0000259" key="2">
    <source>
        <dbReference type="Pfam" id="PF01957"/>
    </source>
</evidence>
<feature type="transmembrane region" description="Helical" evidence="1">
    <location>
        <begin position="7"/>
        <end position="35"/>
    </location>
</feature>
<evidence type="ECO:0000256" key="1">
    <source>
        <dbReference type="SAM" id="Phobius"/>
    </source>
</evidence>
<dbReference type="Pfam" id="PF01957">
    <property type="entry name" value="NfeD"/>
    <property type="match status" value="1"/>
</dbReference>